<evidence type="ECO:0000313" key="2">
    <source>
        <dbReference type="EMBL" id="RKD32767.1"/>
    </source>
</evidence>
<dbReference type="Pfam" id="PF07615">
    <property type="entry name" value="Ykof"/>
    <property type="match status" value="1"/>
</dbReference>
<gene>
    <name evidence="2" type="ORF">BET03_10570</name>
</gene>
<dbReference type="InterPro" id="IPR011522">
    <property type="entry name" value="Thiamin/HMP-bd_put_YkoF"/>
</dbReference>
<dbReference type="InterPro" id="IPR029756">
    <property type="entry name" value="MTH1187/YkoF-like"/>
</dbReference>
<dbReference type="Proteomes" id="UP000284177">
    <property type="component" value="Unassembled WGS sequence"/>
</dbReference>
<reference evidence="2 3" key="1">
    <citation type="submission" date="2016-08" db="EMBL/GenBank/DDBJ databases">
        <title>Novel Firmicutes and Novel Genomes.</title>
        <authorList>
            <person name="Poppleton D.I."/>
            <person name="Gribaldo S."/>
        </authorList>
    </citation>
    <scope>NUCLEOTIDE SEQUENCE [LARGE SCALE GENOMIC DNA]</scope>
    <source>
        <strain evidence="2 3">CTT3</strain>
    </source>
</reference>
<protein>
    <recommendedName>
        <fullName evidence="1">Thiamin/hydroxymethyl pyrimidine-binding YkoF putative domain-containing protein</fullName>
    </recommendedName>
</protein>
<dbReference type="Gene3D" id="3.30.70.930">
    <property type="match status" value="1"/>
</dbReference>
<keyword evidence="3" id="KW-1185">Reference proteome</keyword>
<feature type="domain" description="Thiamin/hydroxymethyl pyrimidine-binding YkoF putative" evidence="1">
    <location>
        <begin position="4"/>
        <end position="74"/>
    </location>
</feature>
<dbReference type="RefSeq" id="WP_120168312.1">
    <property type="nucleotide sequence ID" value="NZ_MCIB01000009.1"/>
</dbReference>
<proteinExistence type="predicted"/>
<organism evidence="2 3">
    <name type="scientific">Thermohalobacter berrensis</name>
    <dbReference type="NCBI Taxonomy" id="99594"/>
    <lineage>
        <taxon>Bacteria</taxon>
        <taxon>Bacillati</taxon>
        <taxon>Bacillota</taxon>
        <taxon>Tissierellia</taxon>
        <taxon>Tissierellales</taxon>
        <taxon>Thermohalobacteraceae</taxon>
        <taxon>Thermohalobacter</taxon>
    </lineage>
</organism>
<sequence length="79" mass="8564">MITADVTVYPLKTSSATNVINNSINSIKNNGVNYQVDSMKTRITGSKEQVFSSLNTMFSEAERTGGEVSMVVNITNSVK</sequence>
<evidence type="ECO:0000259" key="1">
    <source>
        <dbReference type="Pfam" id="PF07615"/>
    </source>
</evidence>
<comment type="caution">
    <text evidence="2">The sequence shown here is derived from an EMBL/GenBank/DDBJ whole genome shotgun (WGS) entry which is preliminary data.</text>
</comment>
<evidence type="ECO:0000313" key="3">
    <source>
        <dbReference type="Proteomes" id="UP000284177"/>
    </source>
</evidence>
<dbReference type="EMBL" id="MCIB01000009">
    <property type="protein sequence ID" value="RKD32767.1"/>
    <property type="molecule type" value="Genomic_DNA"/>
</dbReference>
<dbReference type="SUPFAM" id="SSF89957">
    <property type="entry name" value="MTH1187/YkoF-like"/>
    <property type="match status" value="1"/>
</dbReference>
<name>A0A419T5C5_9FIRM</name>
<dbReference type="OrthoDB" id="2970529at2"/>
<dbReference type="AlphaFoldDB" id="A0A419T5C5"/>
<accession>A0A419T5C5</accession>